<proteinExistence type="inferred from homology"/>
<dbReference type="EMBL" id="JBHUEQ010000004">
    <property type="protein sequence ID" value="MFD1744680.1"/>
    <property type="molecule type" value="Genomic_DNA"/>
</dbReference>
<dbReference type="InterPro" id="IPR036396">
    <property type="entry name" value="Cyt_P450_sf"/>
</dbReference>
<dbReference type="InterPro" id="IPR001128">
    <property type="entry name" value="Cyt_P450"/>
</dbReference>
<comment type="similarity">
    <text evidence="2">Belongs to the cytochrome P450 family.</text>
</comment>
<dbReference type="RefSeq" id="WP_377396959.1">
    <property type="nucleotide sequence ID" value="NZ_JBHUEQ010000004.1"/>
</dbReference>
<dbReference type="PANTHER" id="PTHR46696">
    <property type="entry name" value="P450, PUTATIVE (EUROFUNG)-RELATED"/>
    <property type="match status" value="1"/>
</dbReference>
<evidence type="ECO:0000313" key="4">
    <source>
        <dbReference type="Proteomes" id="UP001597322"/>
    </source>
</evidence>
<keyword evidence="4" id="KW-1185">Reference proteome</keyword>
<name>A0ABW4LZR7_9HYPH</name>
<dbReference type="Gene3D" id="1.10.630.10">
    <property type="entry name" value="Cytochrome P450"/>
    <property type="match status" value="1"/>
</dbReference>
<comment type="cofactor">
    <cofactor evidence="1">
        <name>heme</name>
        <dbReference type="ChEBI" id="CHEBI:30413"/>
    </cofactor>
</comment>
<evidence type="ECO:0000256" key="2">
    <source>
        <dbReference type="ARBA" id="ARBA00010617"/>
    </source>
</evidence>
<dbReference type="SUPFAM" id="SSF48264">
    <property type="entry name" value="Cytochrome P450"/>
    <property type="match status" value="1"/>
</dbReference>
<dbReference type="PRINTS" id="PR00359">
    <property type="entry name" value="BP450"/>
</dbReference>
<protein>
    <submittedName>
        <fullName evidence="3">Cytochrome P450</fullName>
    </submittedName>
</protein>
<evidence type="ECO:0000313" key="3">
    <source>
        <dbReference type="EMBL" id="MFD1744680.1"/>
    </source>
</evidence>
<evidence type="ECO:0000256" key="1">
    <source>
        <dbReference type="ARBA" id="ARBA00001971"/>
    </source>
</evidence>
<accession>A0ABW4LZR7</accession>
<dbReference type="Pfam" id="PF00067">
    <property type="entry name" value="p450"/>
    <property type="match status" value="1"/>
</dbReference>
<dbReference type="Proteomes" id="UP001597322">
    <property type="component" value="Unassembled WGS sequence"/>
</dbReference>
<reference evidence="4" key="1">
    <citation type="journal article" date="2019" name="Int. J. Syst. Evol. Microbiol.">
        <title>The Global Catalogue of Microorganisms (GCM) 10K type strain sequencing project: providing services to taxonomists for standard genome sequencing and annotation.</title>
        <authorList>
            <consortium name="The Broad Institute Genomics Platform"/>
            <consortium name="The Broad Institute Genome Sequencing Center for Infectious Disease"/>
            <person name="Wu L."/>
            <person name="Ma J."/>
        </authorList>
    </citation>
    <scope>NUCLEOTIDE SEQUENCE [LARGE SCALE GENOMIC DNA]</scope>
    <source>
        <strain evidence="4">CG52</strain>
    </source>
</reference>
<comment type="caution">
    <text evidence="3">The sequence shown here is derived from an EMBL/GenBank/DDBJ whole genome shotgun (WGS) entry which is preliminary data.</text>
</comment>
<sequence length="419" mass="47525">MVALIDRSRSVDIVDPAFMADPYPDMARWRREGGVHWIESQHAWCLTRYKDVRQALMDQAALSNDVMRPFIRYAGRSNSVMKHFEEWLTFLDQPMHGRIRSGINAAFLPAAIETMRPLIQEKVAALVSQMLDKSDEPDFVKDFAAFLPAYVIGGMLGVPDEDLQRLAQWSDKLVRFVFISMGENGLNRFFGVIEVLEEMRDYFKELIAKRHDCQGDLVIDALIAASRGGAISDHEVVSTCMLLVLAGNDATTMHLTNSIRALFLHPDQRSVLLDRRHDLAFLRNAIRELMRWDSASFLVIRTARNDYAVGETIIPAGGRIYLCLASANRDETVFENPDMLDLKREEARKVITLGQGIHTCLGSHLIYLISEIAYPIILEKLDGWELANVPLEFTDLTAFRSSRSLPLRYRANHLSKVSA</sequence>
<dbReference type="InterPro" id="IPR002397">
    <property type="entry name" value="Cyt_P450_B"/>
</dbReference>
<dbReference type="PANTHER" id="PTHR46696:SF1">
    <property type="entry name" value="CYTOCHROME P450 YJIB-RELATED"/>
    <property type="match status" value="1"/>
</dbReference>
<gene>
    <name evidence="3" type="ORF">ACFSE1_04325</name>
</gene>
<organism evidence="3 4">
    <name type="scientific">Rhizobium helianthi</name>
    <dbReference type="NCBI Taxonomy" id="1132695"/>
    <lineage>
        <taxon>Bacteria</taxon>
        <taxon>Pseudomonadati</taxon>
        <taxon>Pseudomonadota</taxon>
        <taxon>Alphaproteobacteria</taxon>
        <taxon>Hyphomicrobiales</taxon>
        <taxon>Rhizobiaceae</taxon>
        <taxon>Rhizobium/Agrobacterium group</taxon>
        <taxon>Rhizobium</taxon>
    </lineage>
</organism>